<evidence type="ECO:0000256" key="6">
    <source>
        <dbReference type="ARBA" id="ARBA00023098"/>
    </source>
</evidence>
<evidence type="ECO:0000256" key="3">
    <source>
        <dbReference type="ARBA" id="ARBA00022729"/>
    </source>
</evidence>
<organism evidence="11 12">
    <name type="scientific">Geranomyces variabilis</name>
    <dbReference type="NCBI Taxonomy" id="109894"/>
    <lineage>
        <taxon>Eukaryota</taxon>
        <taxon>Fungi</taxon>
        <taxon>Fungi incertae sedis</taxon>
        <taxon>Chytridiomycota</taxon>
        <taxon>Chytridiomycota incertae sedis</taxon>
        <taxon>Chytridiomycetes</taxon>
        <taxon>Spizellomycetales</taxon>
        <taxon>Powellomycetaceae</taxon>
        <taxon>Geranomyces</taxon>
    </lineage>
</organism>
<comment type="similarity">
    <text evidence="1 9">Belongs to the lysophospholipase family.</text>
</comment>
<dbReference type="Pfam" id="PF01735">
    <property type="entry name" value="PLA2_B"/>
    <property type="match status" value="1"/>
</dbReference>
<evidence type="ECO:0000256" key="2">
    <source>
        <dbReference type="ARBA" id="ARBA00013274"/>
    </source>
</evidence>
<evidence type="ECO:0000313" key="12">
    <source>
        <dbReference type="Proteomes" id="UP001212152"/>
    </source>
</evidence>
<comment type="catalytic activity">
    <reaction evidence="9">
        <text>a 1-acyl-sn-glycero-3-phosphocholine + H2O = sn-glycerol 3-phosphocholine + a fatty acid + H(+)</text>
        <dbReference type="Rhea" id="RHEA:15177"/>
        <dbReference type="ChEBI" id="CHEBI:15377"/>
        <dbReference type="ChEBI" id="CHEBI:15378"/>
        <dbReference type="ChEBI" id="CHEBI:16870"/>
        <dbReference type="ChEBI" id="CHEBI:28868"/>
        <dbReference type="ChEBI" id="CHEBI:58168"/>
        <dbReference type="EC" id="3.1.1.5"/>
    </reaction>
</comment>
<dbReference type="GO" id="GO:0004622">
    <property type="term" value="F:phosphatidylcholine lysophospholipase activity"/>
    <property type="evidence" value="ECO:0007669"/>
    <property type="project" value="UniProtKB-EC"/>
</dbReference>
<dbReference type="InterPro" id="IPR016035">
    <property type="entry name" value="Acyl_Trfase/lysoPLipase"/>
</dbReference>
<dbReference type="GO" id="GO:0004623">
    <property type="term" value="F:phospholipase A2 activity"/>
    <property type="evidence" value="ECO:0007669"/>
    <property type="project" value="TreeGrafter"/>
</dbReference>
<accession>A0AAD5TJA3</accession>
<evidence type="ECO:0000256" key="7">
    <source>
        <dbReference type="ARBA" id="ARBA00023180"/>
    </source>
</evidence>
<dbReference type="AlphaFoldDB" id="A0AAD5TJA3"/>
<dbReference type="PANTHER" id="PTHR10728:SF33">
    <property type="entry name" value="LYSOPHOSPHOLIPASE 1-RELATED"/>
    <property type="match status" value="1"/>
</dbReference>
<keyword evidence="6 8" id="KW-0443">Lipid metabolism</keyword>
<keyword evidence="3 9" id="KW-0732">Signal</keyword>
<keyword evidence="5 8" id="KW-0442">Lipid degradation</keyword>
<protein>
    <recommendedName>
        <fullName evidence="2 9">Lysophospholipase</fullName>
        <ecNumber evidence="2 9">3.1.1.5</ecNumber>
    </recommendedName>
</protein>
<evidence type="ECO:0000256" key="4">
    <source>
        <dbReference type="ARBA" id="ARBA00022801"/>
    </source>
</evidence>
<keyword evidence="4 8" id="KW-0378">Hydrolase</keyword>
<keyword evidence="7" id="KW-0325">Glycoprotein</keyword>
<dbReference type="PROSITE" id="PS51210">
    <property type="entry name" value="PLA2C"/>
    <property type="match status" value="1"/>
</dbReference>
<dbReference type="PANTHER" id="PTHR10728">
    <property type="entry name" value="CYTOSOLIC PHOSPHOLIPASE A2"/>
    <property type="match status" value="1"/>
</dbReference>
<sequence length="644" mass="66998">MHYGHGIVLSAATLLVLTVAAQVNPAGLPVPTSYAPNVNQPCPSTPLVRTIQKNAVASDGERDWVAKRDNVTAPVWTDYLKRTGVWGNNGAAPSGFKPPRVAIAVSGGGLRAMTYGASILAALDSRSDPQPPNGGVLQLATYLSGLSGGSWLLSLLYLNNFLVLSNATLQATWDPQVDLVTPGANDPSDSTLHRFLDSLSTYKSILDALQAKRDAGFQVGLTDFWGGLIAAHLPPNLASAGDSKNDGYTPAWSAIAGSSMIANATAPLPFLVTSQRSPGENHVTVLANVWSSSPFETGSDNDAILAFVQTAYLGTNVTNGNIVGGCTTNLDQTSFIAGASSSLFNIPIALLSNSTSQFTAISDLAKDILKDGADTAEIWNPFFGLASVNDSISTAQTIELVDGGEGGQNIPLRPMLSRAQVILAIDSSADSEIYYPNGTSLVVSAQYAQWMNDTPGLFPPIPKTPDAFVAQGLDRRVTVFGCGSAGPSSTPAVQKSYTGPVIIYVPSHGAGTNISTYTLGHTPDQTNAFFDTANGMLSDDGSTTGTCLACSLLVPSFRANPSLVSSACRACLDVWCWDGSTSGEPGWEGVPVTKNYDGHSLPPPVIGSNVPTGLFGAGATGKRSKRSTMAAVVASGFVMSLLLF</sequence>
<dbReference type="EC" id="3.1.1.5" evidence="2 9"/>
<comment type="caution">
    <text evidence="11">The sequence shown here is derived from an EMBL/GenBank/DDBJ whole genome shotgun (WGS) entry which is preliminary data.</text>
</comment>
<feature type="domain" description="PLA2c" evidence="10">
    <location>
        <begin position="41"/>
        <end position="582"/>
    </location>
</feature>
<dbReference type="Gene3D" id="3.40.1090.10">
    <property type="entry name" value="Cytosolic phospholipase A2 catalytic domain"/>
    <property type="match status" value="1"/>
</dbReference>
<dbReference type="SMART" id="SM00022">
    <property type="entry name" value="PLAc"/>
    <property type="match status" value="1"/>
</dbReference>
<dbReference type="Proteomes" id="UP001212152">
    <property type="component" value="Unassembled WGS sequence"/>
</dbReference>
<keyword evidence="12" id="KW-1185">Reference proteome</keyword>
<name>A0AAD5TJA3_9FUNG</name>
<evidence type="ECO:0000256" key="5">
    <source>
        <dbReference type="ARBA" id="ARBA00022963"/>
    </source>
</evidence>
<evidence type="ECO:0000259" key="10">
    <source>
        <dbReference type="PROSITE" id="PS51210"/>
    </source>
</evidence>
<evidence type="ECO:0000313" key="11">
    <source>
        <dbReference type="EMBL" id="KAJ3177943.1"/>
    </source>
</evidence>
<dbReference type="InterPro" id="IPR002642">
    <property type="entry name" value="LysoPLipase_cat_dom"/>
</dbReference>
<feature type="signal peptide" evidence="9">
    <location>
        <begin position="1"/>
        <end position="20"/>
    </location>
</feature>
<proteinExistence type="inferred from homology"/>
<evidence type="ECO:0000256" key="9">
    <source>
        <dbReference type="RuleBase" id="RU362103"/>
    </source>
</evidence>
<reference evidence="11" key="1">
    <citation type="submission" date="2020-05" db="EMBL/GenBank/DDBJ databases">
        <title>Phylogenomic resolution of chytrid fungi.</title>
        <authorList>
            <person name="Stajich J.E."/>
            <person name="Amses K."/>
            <person name="Simmons R."/>
            <person name="Seto K."/>
            <person name="Myers J."/>
            <person name="Bonds A."/>
            <person name="Quandt C.A."/>
            <person name="Barry K."/>
            <person name="Liu P."/>
            <person name="Grigoriev I."/>
            <person name="Longcore J.E."/>
            <person name="James T.Y."/>
        </authorList>
    </citation>
    <scope>NUCLEOTIDE SEQUENCE</scope>
    <source>
        <strain evidence="11">JEL0379</strain>
    </source>
</reference>
<dbReference type="GO" id="GO:0046475">
    <property type="term" value="P:glycerophospholipid catabolic process"/>
    <property type="evidence" value="ECO:0007669"/>
    <property type="project" value="TreeGrafter"/>
</dbReference>
<gene>
    <name evidence="11" type="primary">PLB1</name>
    <name evidence="11" type="ORF">HDU87_004225</name>
</gene>
<dbReference type="GO" id="GO:0005829">
    <property type="term" value="C:cytosol"/>
    <property type="evidence" value="ECO:0007669"/>
    <property type="project" value="TreeGrafter"/>
</dbReference>
<dbReference type="SUPFAM" id="SSF52151">
    <property type="entry name" value="FabD/lysophospholipase-like"/>
    <property type="match status" value="1"/>
</dbReference>
<dbReference type="EMBL" id="JADGJQ010000030">
    <property type="protein sequence ID" value="KAJ3177943.1"/>
    <property type="molecule type" value="Genomic_DNA"/>
</dbReference>
<evidence type="ECO:0000256" key="1">
    <source>
        <dbReference type="ARBA" id="ARBA00008780"/>
    </source>
</evidence>
<feature type="chain" id="PRO_5041779203" description="Lysophospholipase" evidence="9">
    <location>
        <begin position="21"/>
        <end position="644"/>
    </location>
</feature>
<evidence type="ECO:0000256" key="8">
    <source>
        <dbReference type="PROSITE-ProRule" id="PRU00555"/>
    </source>
</evidence>